<proteinExistence type="predicted"/>
<accession>A0A0V9UD31</accession>
<organism evidence="1 2">
    <name type="scientific">Rhodococcus pyridinivorans KG-16</name>
    <dbReference type="NCBI Taxonomy" id="1441730"/>
    <lineage>
        <taxon>Bacteria</taxon>
        <taxon>Bacillati</taxon>
        <taxon>Actinomycetota</taxon>
        <taxon>Actinomycetes</taxon>
        <taxon>Mycobacteriales</taxon>
        <taxon>Nocardiaceae</taxon>
        <taxon>Rhodococcus</taxon>
    </lineage>
</organism>
<evidence type="ECO:0000313" key="2">
    <source>
        <dbReference type="Proteomes" id="UP000053060"/>
    </source>
</evidence>
<gene>
    <name evidence="1" type="ORF">Z045_25540</name>
</gene>
<name>A0A0V9UD31_9NOCA</name>
<protein>
    <submittedName>
        <fullName evidence="1">Uncharacterized protein</fullName>
    </submittedName>
</protein>
<dbReference type="PATRIC" id="fig|1441730.3.peg.5387"/>
<reference evidence="2" key="1">
    <citation type="submission" date="2015-01" db="EMBL/GenBank/DDBJ databases">
        <title>Draft genome sequence of Rhodococcus pyridinivorans strain KG-16, a hydrocarbon-degrading bacterium.</title>
        <authorList>
            <person name="Aggarwal R.K."/>
            <person name="Dawar C."/>
        </authorList>
    </citation>
    <scope>NUCLEOTIDE SEQUENCE [LARGE SCALE GENOMIC DNA]</scope>
    <source>
        <strain evidence="2">KG-16</strain>
    </source>
</reference>
<dbReference type="EMBL" id="AZXY01000026">
    <property type="protein sequence ID" value="KSZ56017.1"/>
    <property type="molecule type" value="Genomic_DNA"/>
</dbReference>
<dbReference type="AlphaFoldDB" id="A0A0V9UD31"/>
<sequence length="59" mass="6453">MLTLTDWIPILAAKHSTPEVVMHLTAERLAGHLGVAWAKDMPEGDVQAIIAAVDARYTR</sequence>
<reference evidence="1 2" key="2">
    <citation type="journal article" date="2016" name="Genome Announc.">
        <title>Draft Genome Sequence of a Versatile Hydrocarbon-Degrading Bacterium, Rhodococcus pyridinivorans Strain KG-16, Collected from Oil Fields in India.</title>
        <authorList>
            <person name="Aggarwal R.K."/>
            <person name="Dawar C."/>
            <person name="Phanindranath R."/>
            <person name="Mutnuri L."/>
            <person name="Dayal A.M."/>
        </authorList>
    </citation>
    <scope>NUCLEOTIDE SEQUENCE [LARGE SCALE GENOMIC DNA]</scope>
    <source>
        <strain evidence="1 2">KG-16</strain>
    </source>
</reference>
<dbReference type="RefSeq" id="WP_060655168.1">
    <property type="nucleotide sequence ID" value="NZ_AZXY01000026.1"/>
</dbReference>
<comment type="caution">
    <text evidence="1">The sequence shown here is derived from an EMBL/GenBank/DDBJ whole genome shotgun (WGS) entry which is preliminary data.</text>
</comment>
<evidence type="ECO:0000313" key="1">
    <source>
        <dbReference type="EMBL" id="KSZ56017.1"/>
    </source>
</evidence>
<dbReference type="Proteomes" id="UP000053060">
    <property type="component" value="Unassembled WGS sequence"/>
</dbReference>